<dbReference type="InterPro" id="IPR029068">
    <property type="entry name" value="Glyas_Bleomycin-R_OHBP_Dase"/>
</dbReference>
<keyword evidence="1" id="KW-0560">Oxidoreductase</keyword>
<evidence type="ECO:0000313" key="1">
    <source>
        <dbReference type="EMBL" id="RQW09712.1"/>
    </source>
</evidence>
<keyword evidence="2" id="KW-1185">Reference proteome</keyword>
<evidence type="ECO:0000313" key="2">
    <source>
        <dbReference type="Proteomes" id="UP000282529"/>
    </source>
</evidence>
<dbReference type="AlphaFoldDB" id="A0A3N9PTI5"/>
<accession>A0A3N9PTI5</accession>
<dbReference type="GO" id="GO:0051213">
    <property type="term" value="F:dioxygenase activity"/>
    <property type="evidence" value="ECO:0007669"/>
    <property type="project" value="UniProtKB-KW"/>
</dbReference>
<dbReference type="Proteomes" id="UP000282529">
    <property type="component" value="Unassembled WGS sequence"/>
</dbReference>
<comment type="caution">
    <text evidence="1">The sequence shown here is derived from an EMBL/GenBank/DDBJ whole genome shotgun (WGS) entry which is preliminary data.</text>
</comment>
<protein>
    <submittedName>
        <fullName evidence="1">Glyoxalase/bleomycin resistance/dioxygenase family protein</fullName>
    </submittedName>
</protein>
<dbReference type="OrthoDB" id="1492945at2"/>
<gene>
    <name evidence="1" type="ORF">EH198_18235</name>
</gene>
<proteinExistence type="predicted"/>
<reference evidence="1 2" key="1">
    <citation type="submission" date="2018-11" db="EMBL/GenBank/DDBJ databases">
        <title>Genome sequence of strain 7197.</title>
        <authorList>
            <person name="Gao J."/>
            <person name="Sun J."/>
        </authorList>
    </citation>
    <scope>NUCLEOTIDE SEQUENCE [LARGE SCALE GENOMIC DNA]</scope>
    <source>
        <strain evidence="1 2">7197</strain>
    </source>
</reference>
<dbReference type="EMBL" id="RQPI01000012">
    <property type="protein sequence ID" value="RQW09712.1"/>
    <property type="molecule type" value="Genomic_DNA"/>
</dbReference>
<dbReference type="Gene3D" id="3.10.180.10">
    <property type="entry name" value="2,3-Dihydroxybiphenyl 1,2-Dioxygenase, domain 1"/>
    <property type="match status" value="1"/>
</dbReference>
<dbReference type="SUPFAM" id="SSF54593">
    <property type="entry name" value="Glyoxalase/Bleomycin resistance protein/Dihydroxybiphenyl dioxygenase"/>
    <property type="match status" value="1"/>
</dbReference>
<dbReference type="RefSeq" id="WP_124696946.1">
    <property type="nucleotide sequence ID" value="NZ_JBHUFE010000026.1"/>
</dbReference>
<name>A0A3N9PTI5_9BACL</name>
<sequence length="126" mass="14613">MKVLDTLIRVFVEREALDQTIRFYEDLYQEKCKARVYYEELNLELAMIARTVIIAGDAESRRLYESASATILVDSIQEAAVYLQQHGAVHLTEPKRTPRSWIMLVKHPDGLIAEYVELVHEQPSYT</sequence>
<keyword evidence="1" id="KW-0223">Dioxygenase</keyword>
<organism evidence="1 2">
    <name type="scientific">Paenibacillus rhizophilus</name>
    <dbReference type="NCBI Taxonomy" id="1850366"/>
    <lineage>
        <taxon>Bacteria</taxon>
        <taxon>Bacillati</taxon>
        <taxon>Bacillota</taxon>
        <taxon>Bacilli</taxon>
        <taxon>Bacillales</taxon>
        <taxon>Paenibacillaceae</taxon>
        <taxon>Paenibacillus</taxon>
    </lineage>
</organism>